<keyword evidence="2" id="KW-0472">Membrane</keyword>
<keyword evidence="2" id="KW-1133">Transmembrane helix</keyword>
<evidence type="ECO:0008006" key="5">
    <source>
        <dbReference type="Google" id="ProtNLM"/>
    </source>
</evidence>
<feature type="transmembrane region" description="Helical" evidence="2">
    <location>
        <begin position="302"/>
        <end position="321"/>
    </location>
</feature>
<feature type="region of interest" description="Disordered" evidence="1">
    <location>
        <begin position="422"/>
        <end position="445"/>
    </location>
</feature>
<feature type="transmembrane region" description="Helical" evidence="2">
    <location>
        <begin position="88"/>
        <end position="108"/>
    </location>
</feature>
<feature type="transmembrane region" description="Helical" evidence="2">
    <location>
        <begin position="12"/>
        <end position="35"/>
    </location>
</feature>
<feature type="compositionally biased region" description="Low complexity" evidence="1">
    <location>
        <begin position="435"/>
        <end position="445"/>
    </location>
</feature>
<dbReference type="AlphaFoldDB" id="A0A4S5EPJ8"/>
<feature type="transmembrane region" description="Helical" evidence="2">
    <location>
        <begin position="472"/>
        <end position="492"/>
    </location>
</feature>
<feature type="transmembrane region" description="Helical" evidence="2">
    <location>
        <begin position="328"/>
        <end position="346"/>
    </location>
</feature>
<keyword evidence="4" id="KW-1185">Reference proteome</keyword>
<proteinExistence type="predicted"/>
<evidence type="ECO:0000313" key="4">
    <source>
        <dbReference type="Proteomes" id="UP000305282"/>
    </source>
</evidence>
<protein>
    <recommendedName>
        <fullName evidence="5">Glycosyltransferase RgtA/B/C/D-like domain-containing protein</fullName>
    </recommendedName>
</protein>
<sequence length="733" mass="75898">MPPAGRRRPGRSTALAAGAVAVGLSGVLCLLHAYLTRPLWYDEIWRAHFVSEPLASFWSELTVANTPSAFGWLGITRLTGEVFGWHAWSLRLPGYAALPLLGAAIVVLTRRFAGTGAAVLAACWLCLNTTFLDLATQLKPYTVEALAAVCIVGVWTADPLGPPGEAPAAGAVRGLDRGRLARRTAAGALALAAVPGIFVVLPLAAVDLWRGPARRWRLVECLPAIALSTAHTVGFVAHQSSQRNGDYWDRQFLAGRGPWAAVRFVAEQIRVTVTGSPPGIDRFDPSLIHGTVPAGPLGSAPAVLTGIAVAVAGGIGVVALARHRQGRALLAALGGAELMMLGASAVRYWPFGPTRTNLYVVPLFVVVVMVGAERVIRSLLSMVLDQLSRGGPQQAAERSKGALPTLPLPGLVISRSLSDFSPGSMTEGDGGSALPGTAVPAPAASPATLPPALAGPARVPPLAGSRLGRARAAVAFPIAVVVAITGCGVLLAQTSLSGSRPLWEHRDRLRGLDLMVDAALVTRRVARPGDVVAVGGRLARPGWLYTMEVSDDGPRDPADLLPGPGRDQRSRPGGAGGTADAAADETSAVGSLVTVPAPRGAVGGTGGTGGLVVDGARAVGGHRPTDLAAGTRVAVAGGGGTPARIARRDTVFFGGTKPALVRQLAHRPVPPGHLLVFVFDIERSDLAGQLASLHGTGWCATQDWNFRLTGALTRYDRCVPGARPPRRVIVAYH</sequence>
<evidence type="ECO:0000313" key="3">
    <source>
        <dbReference type="EMBL" id="THJ74278.1"/>
    </source>
</evidence>
<feature type="transmembrane region" description="Helical" evidence="2">
    <location>
        <begin position="358"/>
        <end position="376"/>
    </location>
</feature>
<keyword evidence="2" id="KW-0812">Transmembrane</keyword>
<dbReference type="RefSeq" id="WP_136448294.1">
    <property type="nucleotide sequence ID" value="NZ_SSXH01000276.1"/>
</dbReference>
<dbReference type="EMBL" id="SSXH01000276">
    <property type="protein sequence ID" value="THJ74278.1"/>
    <property type="molecule type" value="Genomic_DNA"/>
</dbReference>
<evidence type="ECO:0000256" key="1">
    <source>
        <dbReference type="SAM" id="MobiDB-lite"/>
    </source>
</evidence>
<name>A0A4S5EPJ8_9ACTN</name>
<feature type="transmembrane region" description="Helical" evidence="2">
    <location>
        <begin position="185"/>
        <end position="206"/>
    </location>
</feature>
<dbReference type="OrthoDB" id="3204126at2"/>
<accession>A0A4S5EPJ8</accession>
<organism evidence="3 4">
    <name type="scientific">Candidatus Frankia alpina</name>
    <dbReference type="NCBI Taxonomy" id="2699483"/>
    <lineage>
        <taxon>Bacteria</taxon>
        <taxon>Bacillati</taxon>
        <taxon>Actinomycetota</taxon>
        <taxon>Actinomycetes</taxon>
        <taxon>Frankiales</taxon>
        <taxon>Frankiaceae</taxon>
        <taxon>Frankia</taxon>
    </lineage>
</organism>
<gene>
    <name evidence="3" type="ORF">E7Y31_12390</name>
</gene>
<comment type="caution">
    <text evidence="3">The sequence shown here is derived from an EMBL/GenBank/DDBJ whole genome shotgun (WGS) entry which is preliminary data.</text>
</comment>
<evidence type="ECO:0000256" key="2">
    <source>
        <dbReference type="SAM" id="Phobius"/>
    </source>
</evidence>
<feature type="region of interest" description="Disordered" evidence="1">
    <location>
        <begin position="548"/>
        <end position="586"/>
    </location>
</feature>
<reference evidence="3 4" key="1">
    <citation type="submission" date="2019-04" db="EMBL/GenBank/DDBJ databases">
        <title>Draft genome sequences for three unisolated Alnus-infective Frankia Sp+ strains, AgTrS, AiOr and AvVan, the first sequenced Frankia strains able to sporulate in-planta.</title>
        <authorList>
            <person name="Bethencourt L."/>
            <person name="Vautrin F."/>
            <person name="Taib N."/>
            <person name="Dubost A."/>
            <person name="Castro-Garcia L."/>
            <person name="Imbaud O."/>
            <person name="Abrouk D."/>
            <person name="Fournier P."/>
            <person name="Briolay J."/>
            <person name="Nguyen A."/>
            <person name="Normand P."/>
            <person name="Fernandez M.P."/>
            <person name="Brochier-Armanet C."/>
            <person name="Herrera-Belaroussi A."/>
        </authorList>
    </citation>
    <scope>NUCLEOTIDE SEQUENCE [LARGE SCALE GENOMIC DNA]</scope>
    <source>
        <strain evidence="3 4">AvVan</strain>
    </source>
</reference>
<dbReference type="Proteomes" id="UP000305282">
    <property type="component" value="Unassembled WGS sequence"/>
</dbReference>